<evidence type="ECO:0000256" key="1">
    <source>
        <dbReference type="ARBA" id="ARBA00002497"/>
    </source>
</evidence>
<evidence type="ECO:0000256" key="10">
    <source>
        <dbReference type="ARBA" id="ARBA00047761"/>
    </source>
</evidence>
<comment type="catalytic activity">
    <reaction evidence="10 12">
        <text>O-phospho-L-seryl-[protein] + H2O = L-seryl-[protein] + phosphate</text>
        <dbReference type="Rhea" id="RHEA:20629"/>
        <dbReference type="Rhea" id="RHEA-COMP:9863"/>
        <dbReference type="Rhea" id="RHEA-COMP:11604"/>
        <dbReference type="ChEBI" id="CHEBI:15377"/>
        <dbReference type="ChEBI" id="CHEBI:29999"/>
        <dbReference type="ChEBI" id="CHEBI:43474"/>
        <dbReference type="ChEBI" id="CHEBI:83421"/>
        <dbReference type="EC" id="3.1.3.16"/>
    </reaction>
</comment>
<evidence type="ECO:0000256" key="12">
    <source>
        <dbReference type="RuleBase" id="RU369031"/>
    </source>
</evidence>
<dbReference type="OrthoDB" id="57957at2759"/>
<dbReference type="GO" id="GO:0031564">
    <property type="term" value="P:transcription antitermination"/>
    <property type="evidence" value="ECO:0007669"/>
    <property type="project" value="EnsemblFungi"/>
</dbReference>
<dbReference type="GO" id="GO:0030847">
    <property type="term" value="P:termination of RNA polymerase II transcription, exosome-dependent"/>
    <property type="evidence" value="ECO:0007669"/>
    <property type="project" value="EnsemblFungi"/>
</dbReference>
<dbReference type="GO" id="GO:0009302">
    <property type="term" value="P:sno(s)RNA transcription"/>
    <property type="evidence" value="ECO:0007669"/>
    <property type="project" value="EnsemblFungi"/>
</dbReference>
<dbReference type="AlphaFoldDB" id="A0A1E3QVH0"/>
<evidence type="ECO:0000256" key="5">
    <source>
        <dbReference type="ARBA" id="ARBA00017215"/>
    </source>
</evidence>
<dbReference type="RefSeq" id="XP_018986984.1">
    <property type="nucleotide sequence ID" value="XM_019126819.1"/>
</dbReference>
<dbReference type="GO" id="GO:0000785">
    <property type="term" value="C:chromatin"/>
    <property type="evidence" value="ECO:0007669"/>
    <property type="project" value="EnsemblFungi"/>
</dbReference>
<evidence type="ECO:0000256" key="3">
    <source>
        <dbReference type="ARBA" id="ARBA00008978"/>
    </source>
</evidence>
<keyword evidence="6 12" id="KW-0507">mRNA processing</keyword>
<dbReference type="PANTHER" id="PTHR20383">
    <property type="entry name" value="RNA POLYMERASE II SUBUNIT A C-TERMINAL DOMAIN PHOSPHATASE"/>
    <property type="match status" value="1"/>
</dbReference>
<dbReference type="GO" id="GO:0030846">
    <property type="term" value="P:termination of RNA polymerase II transcription, poly(A)-coupled"/>
    <property type="evidence" value="ECO:0007669"/>
    <property type="project" value="EnsemblFungi"/>
</dbReference>
<dbReference type="GO" id="GO:0090052">
    <property type="term" value="P:regulation of pericentric heterochromatin formation"/>
    <property type="evidence" value="ECO:0007669"/>
    <property type="project" value="EnsemblFungi"/>
</dbReference>
<comment type="subcellular location">
    <subcellularLocation>
        <location evidence="2 12">Nucleus</location>
    </subcellularLocation>
</comment>
<dbReference type="GO" id="GO:0004725">
    <property type="term" value="F:protein tyrosine phosphatase activity"/>
    <property type="evidence" value="ECO:0007669"/>
    <property type="project" value="EnsemblFungi"/>
</dbReference>
<dbReference type="GeneID" id="30144673"/>
<dbReference type="GO" id="GO:0005847">
    <property type="term" value="C:mRNA cleavage and polyadenylation specificity factor complex"/>
    <property type="evidence" value="ECO:0007669"/>
    <property type="project" value="EnsemblFungi"/>
</dbReference>
<comment type="similarity">
    <text evidence="3 12">Belongs to the SSU72 phosphatase family.</text>
</comment>
<name>A0A1E3QVH0_9ASCO</name>
<dbReference type="GO" id="GO:0006368">
    <property type="term" value="P:transcription elongation by RNA polymerase II"/>
    <property type="evidence" value="ECO:0007669"/>
    <property type="project" value="EnsemblFungi"/>
</dbReference>
<dbReference type="GO" id="GO:1902801">
    <property type="term" value="P:regulation of siRNA-independent facultative heterochromatin formation"/>
    <property type="evidence" value="ECO:0007669"/>
    <property type="project" value="EnsemblFungi"/>
</dbReference>
<evidence type="ECO:0000256" key="6">
    <source>
        <dbReference type="ARBA" id="ARBA00022664"/>
    </source>
</evidence>
<reference evidence="14" key="1">
    <citation type="submission" date="2016-05" db="EMBL/GenBank/DDBJ databases">
        <title>Comparative genomics of biotechnologically important yeasts.</title>
        <authorList>
            <consortium name="DOE Joint Genome Institute"/>
            <person name="Riley R."/>
            <person name="Haridas S."/>
            <person name="Wolfe K.H."/>
            <person name="Lopes M.R."/>
            <person name="Hittinger C.T."/>
            <person name="Goker M."/>
            <person name="Salamov A."/>
            <person name="Wisecaver J."/>
            <person name="Long T.M."/>
            <person name="Aerts A.L."/>
            <person name="Barry K."/>
            <person name="Choi C."/>
            <person name="Clum A."/>
            <person name="Coughlan A.Y."/>
            <person name="Deshpande S."/>
            <person name="Douglass A.P."/>
            <person name="Hanson S.J."/>
            <person name="Klenk H.-P."/>
            <person name="Labutti K."/>
            <person name="Lapidus A."/>
            <person name="Lindquist E."/>
            <person name="Lipzen A."/>
            <person name="Meier-Kolthoff J.P."/>
            <person name="Ohm R.A."/>
            <person name="Otillar R.P."/>
            <person name="Pangilinan J."/>
            <person name="Peng Y."/>
            <person name="Rokas A."/>
            <person name="Rosa C.A."/>
            <person name="Scheuner C."/>
            <person name="Sibirny A.A."/>
            <person name="Slot J.C."/>
            <person name="Stielow J.B."/>
            <person name="Sun H."/>
            <person name="Kurtzman C.P."/>
            <person name="Blackwell M."/>
            <person name="Grigoriev I.V."/>
            <person name="Jeffries T.W."/>
        </authorList>
    </citation>
    <scope>NUCLEOTIDE SEQUENCE [LARGE SCALE GENOMIC DNA]</scope>
    <source>
        <strain evidence="14">NRRL Y-12698</strain>
    </source>
</reference>
<comment type="catalytic activity">
    <reaction evidence="11 12">
        <text>O-phospho-L-threonyl-[protein] + H2O = L-threonyl-[protein] + phosphate</text>
        <dbReference type="Rhea" id="RHEA:47004"/>
        <dbReference type="Rhea" id="RHEA-COMP:11060"/>
        <dbReference type="Rhea" id="RHEA-COMP:11605"/>
        <dbReference type="ChEBI" id="CHEBI:15377"/>
        <dbReference type="ChEBI" id="CHEBI:30013"/>
        <dbReference type="ChEBI" id="CHEBI:43474"/>
        <dbReference type="ChEBI" id="CHEBI:61977"/>
        <dbReference type="EC" id="3.1.3.16"/>
    </reaction>
</comment>
<evidence type="ECO:0000313" key="13">
    <source>
        <dbReference type="EMBL" id="ODQ81656.1"/>
    </source>
</evidence>
<accession>A0A1E3QVH0</accession>
<dbReference type="GO" id="GO:0032215">
    <property type="term" value="P:positive regulation of telomere maintenance via semi-conservative replication"/>
    <property type="evidence" value="ECO:0007669"/>
    <property type="project" value="EnsemblFungi"/>
</dbReference>
<organism evidence="13 14">
    <name type="scientific">Babjeviella inositovora NRRL Y-12698</name>
    <dbReference type="NCBI Taxonomy" id="984486"/>
    <lineage>
        <taxon>Eukaryota</taxon>
        <taxon>Fungi</taxon>
        <taxon>Dikarya</taxon>
        <taxon>Ascomycota</taxon>
        <taxon>Saccharomycotina</taxon>
        <taxon>Pichiomycetes</taxon>
        <taxon>Serinales incertae sedis</taxon>
        <taxon>Babjeviella</taxon>
    </lineage>
</organism>
<dbReference type="InterPro" id="IPR006811">
    <property type="entry name" value="RNA_pol_II_suA"/>
</dbReference>
<sequence length="188" mass="21088">MEAHRALKEAGFTVDSFGTGSAVRLPGPSIDKPNVYPFGTPYDEIYKELEAQDPKLYTANGILAMLDRNRKIKTAPQKWHDGDIKFDVVFTCEERCFESVLDDMMTRAESGKSGKALHVINVDIKDDHENAVIGGQGILELANRFTELYEQCRAADALMSFDDAVMDVLTTWQEAHPHLPLLYSVCFE</sequence>
<proteinExistence type="inferred from homology"/>
<gene>
    <name evidence="13" type="ORF">BABINDRAFT_109840</name>
</gene>
<dbReference type="STRING" id="984486.A0A1E3QVH0"/>
<dbReference type="Proteomes" id="UP000094336">
    <property type="component" value="Unassembled WGS sequence"/>
</dbReference>
<evidence type="ECO:0000256" key="11">
    <source>
        <dbReference type="ARBA" id="ARBA00048336"/>
    </source>
</evidence>
<keyword evidence="8 12" id="KW-0904">Protein phosphatase</keyword>
<dbReference type="Gene3D" id="3.40.50.2300">
    <property type="match status" value="1"/>
</dbReference>
<dbReference type="GO" id="GO:0180007">
    <property type="term" value="F:RNA polymerase II CTD heptapeptide repeat S5 phosphatase activity"/>
    <property type="evidence" value="ECO:0007669"/>
    <property type="project" value="EnsemblFungi"/>
</dbReference>
<comment type="function">
    <text evidence="1 12">Processively dephosphorylates Ser-5 of the heptad repeats YSPTSPS in the C-terminal domain of the largest RNA polymerase II subunit (RPB1).</text>
</comment>
<keyword evidence="7 12" id="KW-0378">Hydrolase</keyword>
<protein>
    <recommendedName>
        <fullName evidence="5 12">RNA polymerase II subunit A C-terminal domain phosphatase SSU72</fullName>
        <shortName evidence="12">CTD phosphatase SSU72</shortName>
        <ecNumber evidence="4 12">3.1.3.16</ecNumber>
    </recommendedName>
</protein>
<dbReference type="Pfam" id="PF04722">
    <property type="entry name" value="Ssu72"/>
    <property type="match status" value="1"/>
</dbReference>
<evidence type="ECO:0000256" key="7">
    <source>
        <dbReference type="ARBA" id="ARBA00022801"/>
    </source>
</evidence>
<evidence type="ECO:0000256" key="4">
    <source>
        <dbReference type="ARBA" id="ARBA00013081"/>
    </source>
</evidence>
<dbReference type="EC" id="3.1.3.16" evidence="4 12"/>
<evidence type="ECO:0000256" key="8">
    <source>
        <dbReference type="ARBA" id="ARBA00022912"/>
    </source>
</evidence>
<evidence type="ECO:0000256" key="9">
    <source>
        <dbReference type="ARBA" id="ARBA00023242"/>
    </source>
</evidence>
<evidence type="ECO:0000313" key="14">
    <source>
        <dbReference type="Proteomes" id="UP000094336"/>
    </source>
</evidence>
<dbReference type="GO" id="GO:0001174">
    <property type="term" value="P:transcriptional start site selection at RNA polymerase II promoter"/>
    <property type="evidence" value="ECO:0007669"/>
    <property type="project" value="EnsemblFungi"/>
</dbReference>
<comment type="function">
    <text evidence="12">Component of the cleavage and polyadenylation factor (CPF) complex, which plays a key role in polyadenylation-dependent pre-mRNA 3'-end formation and cooperates with cleavage factors including the CFIA complex and NAB4/CFIB. SSU72 is required for 3'-end formation of snoRNAs.</text>
</comment>
<comment type="subunit">
    <text evidence="12">Component of the cleavage and polyadenylation factor (CPF) complex.</text>
</comment>
<keyword evidence="9 12" id="KW-0539">Nucleus</keyword>
<dbReference type="GO" id="GO:0030643">
    <property type="term" value="P:intracellular phosphate ion homeostasis"/>
    <property type="evidence" value="ECO:0007669"/>
    <property type="project" value="EnsemblFungi"/>
</dbReference>
<evidence type="ECO:0000256" key="2">
    <source>
        <dbReference type="ARBA" id="ARBA00004123"/>
    </source>
</evidence>
<dbReference type="EMBL" id="KV454427">
    <property type="protein sequence ID" value="ODQ81656.1"/>
    <property type="molecule type" value="Genomic_DNA"/>
</dbReference>
<dbReference type="GO" id="GO:0031124">
    <property type="term" value="P:mRNA 3'-end processing"/>
    <property type="evidence" value="ECO:0007669"/>
    <property type="project" value="EnsemblFungi"/>
</dbReference>
<keyword evidence="14" id="KW-1185">Reference proteome</keyword>